<dbReference type="InterPro" id="IPR039191">
    <property type="entry name" value="Nopp140-like"/>
</dbReference>
<protein>
    <submittedName>
        <fullName evidence="2">9307_t:CDS:1</fullName>
    </submittedName>
</protein>
<dbReference type="PANTHER" id="PTHR23216">
    <property type="entry name" value="NUCLEOLAR AND COILED-BODY PHOSPHOPROTEIN 1"/>
    <property type="match status" value="1"/>
</dbReference>
<organism evidence="2 3">
    <name type="scientific">Ambispora leptoticha</name>
    <dbReference type="NCBI Taxonomy" id="144679"/>
    <lineage>
        <taxon>Eukaryota</taxon>
        <taxon>Fungi</taxon>
        <taxon>Fungi incertae sedis</taxon>
        <taxon>Mucoromycota</taxon>
        <taxon>Glomeromycotina</taxon>
        <taxon>Glomeromycetes</taxon>
        <taxon>Archaeosporales</taxon>
        <taxon>Ambisporaceae</taxon>
        <taxon>Ambispora</taxon>
    </lineage>
</organism>
<feature type="domain" description="Srp40 C-terminal" evidence="1">
    <location>
        <begin position="61"/>
        <end position="115"/>
    </location>
</feature>
<evidence type="ECO:0000313" key="3">
    <source>
        <dbReference type="Proteomes" id="UP000789508"/>
    </source>
</evidence>
<evidence type="ECO:0000313" key="2">
    <source>
        <dbReference type="EMBL" id="CAG8718331.1"/>
    </source>
</evidence>
<dbReference type="Proteomes" id="UP000789508">
    <property type="component" value="Unassembled WGS sequence"/>
</dbReference>
<comment type="caution">
    <text evidence="2">The sequence shown here is derived from an EMBL/GenBank/DDBJ whole genome shotgun (WGS) entry which is preliminary data.</text>
</comment>
<dbReference type="OrthoDB" id="5599646at2759"/>
<feature type="non-terminal residue" evidence="2">
    <location>
        <position position="115"/>
    </location>
</feature>
<dbReference type="EMBL" id="CAJVPS010025216">
    <property type="protein sequence ID" value="CAG8718331.1"/>
    <property type="molecule type" value="Genomic_DNA"/>
</dbReference>
<dbReference type="AlphaFoldDB" id="A0A9N9I3W3"/>
<feature type="non-terminal residue" evidence="2">
    <location>
        <position position="1"/>
    </location>
</feature>
<gene>
    <name evidence="2" type="ORF">ALEPTO_LOCUS12164</name>
</gene>
<proteinExistence type="predicted"/>
<sequence length="115" mass="12929">AAASITVQAIDNKDSSIMLETFSSSNSNGINMNNQQMQIVNGNAKVTHDHLNQRQKNAYHRKIDPEKVEFLDERLKDNSFLAKDGAIGSYGHKAHIDFSVARGKNFRAQKTKKKR</sequence>
<dbReference type="Pfam" id="PF05022">
    <property type="entry name" value="SRP40_C"/>
    <property type="match status" value="1"/>
</dbReference>
<dbReference type="InterPro" id="IPR007718">
    <property type="entry name" value="Srp40_C"/>
</dbReference>
<reference evidence="2" key="1">
    <citation type="submission" date="2021-06" db="EMBL/GenBank/DDBJ databases">
        <authorList>
            <person name="Kallberg Y."/>
            <person name="Tangrot J."/>
            <person name="Rosling A."/>
        </authorList>
    </citation>
    <scope>NUCLEOTIDE SEQUENCE</scope>
    <source>
        <strain evidence="2">FL130A</strain>
    </source>
</reference>
<dbReference type="GO" id="GO:0005730">
    <property type="term" value="C:nucleolus"/>
    <property type="evidence" value="ECO:0007669"/>
    <property type="project" value="InterPro"/>
</dbReference>
<dbReference type="PANTHER" id="PTHR23216:SF1">
    <property type="entry name" value="NUCLEOLAR AND COILED-BODY PHOSPHOPROTEIN 1"/>
    <property type="match status" value="1"/>
</dbReference>
<accession>A0A9N9I3W3</accession>
<dbReference type="GO" id="GO:0005654">
    <property type="term" value="C:nucleoplasm"/>
    <property type="evidence" value="ECO:0007669"/>
    <property type="project" value="TreeGrafter"/>
</dbReference>
<evidence type="ECO:0000259" key="1">
    <source>
        <dbReference type="Pfam" id="PF05022"/>
    </source>
</evidence>
<keyword evidence="3" id="KW-1185">Reference proteome</keyword>
<name>A0A9N9I3W3_9GLOM</name>